<feature type="transmembrane region" description="Helical" evidence="8">
    <location>
        <begin position="471"/>
        <end position="491"/>
    </location>
</feature>
<evidence type="ECO:0000256" key="7">
    <source>
        <dbReference type="ARBA" id="ARBA00023136"/>
    </source>
</evidence>
<feature type="transmembrane region" description="Helical" evidence="8">
    <location>
        <begin position="100"/>
        <end position="127"/>
    </location>
</feature>
<dbReference type="GO" id="GO:0005886">
    <property type="term" value="C:plasma membrane"/>
    <property type="evidence" value="ECO:0007669"/>
    <property type="project" value="UniProtKB-SubCell"/>
</dbReference>
<organism evidence="9 10">
    <name type="scientific">Ornithinimicrobium cerasi</name>
    <dbReference type="NCBI Taxonomy" id="2248773"/>
    <lineage>
        <taxon>Bacteria</taxon>
        <taxon>Bacillati</taxon>
        <taxon>Actinomycetota</taxon>
        <taxon>Actinomycetes</taxon>
        <taxon>Micrococcales</taxon>
        <taxon>Ornithinimicrobiaceae</taxon>
        <taxon>Ornithinimicrobium</taxon>
    </lineage>
</organism>
<keyword evidence="3 8" id="KW-0812">Transmembrane</keyword>
<evidence type="ECO:0000256" key="3">
    <source>
        <dbReference type="ARBA" id="ARBA00022692"/>
    </source>
</evidence>
<protein>
    <submittedName>
        <fullName evidence="9">Putative peptidoglycan lipid II flippase</fullName>
    </submittedName>
</protein>
<keyword evidence="2" id="KW-1003">Cell membrane</keyword>
<dbReference type="PANTHER" id="PTHR47019:SF1">
    <property type="entry name" value="LIPID II FLIPPASE MURJ"/>
    <property type="match status" value="1"/>
</dbReference>
<feature type="transmembrane region" description="Helical" evidence="8">
    <location>
        <begin position="175"/>
        <end position="196"/>
    </location>
</feature>
<feature type="transmembrane region" description="Helical" evidence="8">
    <location>
        <begin position="147"/>
        <end position="168"/>
    </location>
</feature>
<feature type="transmembrane region" description="Helical" evidence="8">
    <location>
        <begin position="411"/>
        <end position="430"/>
    </location>
</feature>
<evidence type="ECO:0000313" key="10">
    <source>
        <dbReference type="Proteomes" id="UP000219688"/>
    </source>
</evidence>
<feature type="transmembrane region" description="Helical" evidence="8">
    <location>
        <begin position="330"/>
        <end position="352"/>
    </location>
</feature>
<evidence type="ECO:0000256" key="8">
    <source>
        <dbReference type="SAM" id="Phobius"/>
    </source>
</evidence>
<feature type="transmembrane region" description="Helical" evidence="8">
    <location>
        <begin position="66"/>
        <end position="88"/>
    </location>
</feature>
<dbReference type="Pfam" id="PF03023">
    <property type="entry name" value="MurJ"/>
    <property type="match status" value="1"/>
</dbReference>
<keyword evidence="7 8" id="KW-0472">Membrane</keyword>
<dbReference type="GO" id="GO:0008360">
    <property type="term" value="P:regulation of cell shape"/>
    <property type="evidence" value="ECO:0007669"/>
    <property type="project" value="UniProtKB-KW"/>
</dbReference>
<evidence type="ECO:0000256" key="4">
    <source>
        <dbReference type="ARBA" id="ARBA00022960"/>
    </source>
</evidence>
<dbReference type="InterPro" id="IPR004268">
    <property type="entry name" value="MurJ"/>
</dbReference>
<dbReference type="GO" id="GO:0034204">
    <property type="term" value="P:lipid translocation"/>
    <property type="evidence" value="ECO:0007669"/>
    <property type="project" value="TreeGrafter"/>
</dbReference>
<feature type="transmembrane region" description="Helical" evidence="8">
    <location>
        <begin position="14"/>
        <end position="33"/>
    </location>
</feature>
<evidence type="ECO:0000256" key="1">
    <source>
        <dbReference type="ARBA" id="ARBA00004651"/>
    </source>
</evidence>
<keyword evidence="4" id="KW-0133">Cell shape</keyword>
<dbReference type="PRINTS" id="PR01806">
    <property type="entry name" value="VIRFACTRMVIN"/>
</dbReference>
<proteinExistence type="predicted"/>
<dbReference type="AlphaFoldDB" id="A0A285VKP6"/>
<evidence type="ECO:0000256" key="5">
    <source>
        <dbReference type="ARBA" id="ARBA00022984"/>
    </source>
</evidence>
<feature type="transmembrane region" description="Helical" evidence="8">
    <location>
        <begin position="511"/>
        <end position="529"/>
    </location>
</feature>
<keyword evidence="10" id="KW-1185">Reference proteome</keyword>
<feature type="transmembrane region" description="Helical" evidence="8">
    <location>
        <begin position="377"/>
        <end position="399"/>
    </location>
</feature>
<keyword evidence="5" id="KW-0573">Peptidoglycan synthesis</keyword>
<evidence type="ECO:0000313" key="9">
    <source>
        <dbReference type="EMBL" id="SOC54660.1"/>
    </source>
</evidence>
<feature type="transmembrane region" description="Helical" evidence="8">
    <location>
        <begin position="301"/>
        <end position="318"/>
    </location>
</feature>
<feature type="transmembrane region" description="Helical" evidence="8">
    <location>
        <begin position="216"/>
        <end position="236"/>
    </location>
</feature>
<sequence length="542" mass="53774">MSVDAGRPRPSGRLAPGGLVAAAGLVAVVTLAARAVGLVRWVVFSQAVGATCVGQVYATANTVPNVLFEVAAGGALAAVAVPLVAGHLQRGDEGAADRTASALATWAVTVLLPLAVLVALAAGPVTAWLLGSPEGCDPGAVQDAGRLMLVLFAPQVVLYGVGIVLSGVLQAHRRFLAAALAPLLSSVVVIGIYLAFGAAHDPTRPVGSLPPSALWLLAGGTTLGVAALSLPLLVPAGRLGIRWRPTWRFPDGTGRRAGALVLAGVTVVAAQQLTAVVVLLLTNASDGVAGINVWTYAQTAYLLPYAVVVVPLATAAFPRFTAAPGEATKVLRGALLGAVVAAVAAAVALVAVRREVGQLFVLLDAGSAGAGREALDALPLTLALLAPGLLGYALLAVATRALYAVGSPARAAAAASVGWAVAALLPLALLRGGTDVGTTLAVLAAGSSVGMTLAGGLLVREVRSVWGRSAVRGATRAGAGVLAGALVALVLRELVLPTGDGGWGESLLRAAGGGAVVLLGSAAGLRLLAPAAWRSLRSRSAQ</sequence>
<evidence type="ECO:0000256" key="2">
    <source>
        <dbReference type="ARBA" id="ARBA00022475"/>
    </source>
</evidence>
<dbReference type="RefSeq" id="WP_097187611.1">
    <property type="nucleotide sequence ID" value="NZ_OBQK01000003.1"/>
</dbReference>
<dbReference type="EMBL" id="OBQK01000003">
    <property type="protein sequence ID" value="SOC54660.1"/>
    <property type="molecule type" value="Genomic_DNA"/>
</dbReference>
<dbReference type="InterPro" id="IPR051050">
    <property type="entry name" value="Lipid_II_flippase_MurJ/MviN"/>
</dbReference>
<feature type="transmembrane region" description="Helical" evidence="8">
    <location>
        <begin position="436"/>
        <end position="459"/>
    </location>
</feature>
<comment type="subcellular location">
    <subcellularLocation>
        <location evidence="1">Cell membrane</location>
        <topology evidence="1">Multi-pass membrane protein</topology>
    </subcellularLocation>
</comment>
<dbReference type="GO" id="GO:0015648">
    <property type="term" value="F:lipid-linked peptidoglycan transporter activity"/>
    <property type="evidence" value="ECO:0007669"/>
    <property type="project" value="TreeGrafter"/>
</dbReference>
<keyword evidence="6 8" id="KW-1133">Transmembrane helix</keyword>
<dbReference type="GO" id="GO:0009252">
    <property type="term" value="P:peptidoglycan biosynthetic process"/>
    <property type="evidence" value="ECO:0007669"/>
    <property type="project" value="UniProtKB-KW"/>
</dbReference>
<gene>
    <name evidence="9" type="ORF">SAMN05421879_103289</name>
</gene>
<dbReference type="PANTHER" id="PTHR47019">
    <property type="entry name" value="LIPID II FLIPPASE MURJ"/>
    <property type="match status" value="1"/>
</dbReference>
<name>A0A285VKP6_9MICO</name>
<reference evidence="10" key="1">
    <citation type="submission" date="2017-08" db="EMBL/GenBank/DDBJ databases">
        <authorList>
            <person name="Varghese N."/>
            <person name="Submissions S."/>
        </authorList>
    </citation>
    <scope>NUCLEOTIDE SEQUENCE [LARGE SCALE GENOMIC DNA]</scope>
    <source>
        <strain evidence="10">USBA17B2</strain>
    </source>
</reference>
<dbReference type="Proteomes" id="UP000219688">
    <property type="component" value="Unassembled WGS sequence"/>
</dbReference>
<evidence type="ECO:0000256" key="6">
    <source>
        <dbReference type="ARBA" id="ARBA00022989"/>
    </source>
</evidence>
<feature type="transmembrane region" description="Helical" evidence="8">
    <location>
        <begin position="257"/>
        <end position="281"/>
    </location>
</feature>
<accession>A0A285VKP6</accession>